<evidence type="ECO:0000313" key="2">
    <source>
        <dbReference type="EMBL" id="MBU9737058.1"/>
    </source>
</evidence>
<accession>A0A949NGU3</accession>
<evidence type="ECO:0000313" key="3">
    <source>
        <dbReference type="Proteomes" id="UP000712157"/>
    </source>
</evidence>
<proteinExistence type="predicted"/>
<dbReference type="InterPro" id="IPR036866">
    <property type="entry name" value="RibonucZ/Hydroxyglut_hydro"/>
</dbReference>
<dbReference type="Pfam" id="PF00753">
    <property type="entry name" value="Lactamase_B"/>
    <property type="match status" value="1"/>
</dbReference>
<organism evidence="2 3">
    <name type="scientific">Diplocloster agilis</name>
    <dbReference type="NCBI Taxonomy" id="2850323"/>
    <lineage>
        <taxon>Bacteria</taxon>
        <taxon>Bacillati</taxon>
        <taxon>Bacillota</taxon>
        <taxon>Clostridia</taxon>
        <taxon>Lachnospirales</taxon>
        <taxon>Lachnospiraceae</taxon>
        <taxon>Diplocloster</taxon>
    </lineage>
</organism>
<dbReference type="RefSeq" id="WP_238721684.1">
    <property type="nucleotide sequence ID" value="NZ_JAHQCW010000016.1"/>
</dbReference>
<keyword evidence="3" id="KW-1185">Reference proteome</keyword>
<gene>
    <name evidence="2" type="ORF">KTH89_10940</name>
</gene>
<dbReference type="EMBL" id="JAHQCW010000016">
    <property type="protein sequence ID" value="MBU9737058.1"/>
    <property type="molecule type" value="Genomic_DNA"/>
</dbReference>
<reference evidence="2" key="1">
    <citation type="submission" date="2021-06" db="EMBL/GenBank/DDBJ databases">
        <title>Description of novel taxa of the family Lachnospiraceae.</title>
        <authorList>
            <person name="Chaplin A.V."/>
            <person name="Sokolova S.R."/>
            <person name="Pikina A.P."/>
            <person name="Korzhanova M."/>
            <person name="Belova V."/>
            <person name="Korostin D."/>
            <person name="Efimov B.A."/>
        </authorList>
    </citation>
    <scope>NUCLEOTIDE SEQUENCE</scope>
    <source>
        <strain evidence="2">ASD5720</strain>
    </source>
</reference>
<protein>
    <submittedName>
        <fullName evidence="2">MBL fold metallo-hydrolase</fullName>
    </submittedName>
</protein>
<dbReference type="AlphaFoldDB" id="A0A949NGU3"/>
<dbReference type="InterPro" id="IPR001279">
    <property type="entry name" value="Metallo-B-lactamas"/>
</dbReference>
<feature type="domain" description="Metallo-beta-lactamase" evidence="1">
    <location>
        <begin position="30"/>
        <end position="221"/>
    </location>
</feature>
<dbReference type="Proteomes" id="UP000712157">
    <property type="component" value="Unassembled WGS sequence"/>
</dbReference>
<comment type="caution">
    <text evidence="2">The sequence shown here is derived from an EMBL/GenBank/DDBJ whole genome shotgun (WGS) entry which is preliminary data.</text>
</comment>
<dbReference type="Gene3D" id="3.60.15.10">
    <property type="entry name" value="Ribonuclease Z/Hydroxyacylglutathione hydrolase-like"/>
    <property type="match status" value="1"/>
</dbReference>
<evidence type="ECO:0000259" key="1">
    <source>
        <dbReference type="SMART" id="SM00849"/>
    </source>
</evidence>
<name>A0A949NGU3_9FIRM</name>
<dbReference type="PANTHER" id="PTHR42951">
    <property type="entry name" value="METALLO-BETA-LACTAMASE DOMAIN-CONTAINING"/>
    <property type="match status" value="1"/>
</dbReference>
<dbReference type="SMART" id="SM00849">
    <property type="entry name" value="Lactamase_B"/>
    <property type="match status" value="1"/>
</dbReference>
<dbReference type="SUPFAM" id="SSF56281">
    <property type="entry name" value="Metallo-hydrolase/oxidoreductase"/>
    <property type="match status" value="1"/>
</dbReference>
<dbReference type="InterPro" id="IPR050855">
    <property type="entry name" value="NDM-1-like"/>
</dbReference>
<sequence>MINDFTFLSHEKLRDRLYLIRECYLNPENIFNIYVVPGADKTGIFDTGLGVTSGLRSYIERNITAGPKPMHAYMTHVDLDHSGGAILFDEACMNERELPKLAWNLNVKRRLSDLGVFCKNNREVLQYCEEHYLHNEGIAFQNIDDGDLIDLGGVKFEVIKLPGHTPGSLVYYNRAENYVLGGDAIQLHNTCQRCRDLKESVFYYERFIKRMPEDVIIYTGHERSHLTLAAARDIRNGMQEILAGRTEEDTPSGMPFPCIDPEELDYDVKEHKCGQVSVIYDANTLK</sequence>
<dbReference type="PANTHER" id="PTHR42951:SF4">
    <property type="entry name" value="ACYL-COENZYME A THIOESTERASE MBLAC2"/>
    <property type="match status" value="1"/>
</dbReference>